<evidence type="ECO:0000256" key="13">
    <source>
        <dbReference type="ARBA" id="ARBA00022670"/>
    </source>
</evidence>
<comment type="cofactor">
    <cofactor evidence="43">
        <name>Ca(2+)</name>
        <dbReference type="ChEBI" id="CHEBI:29108"/>
    </cofactor>
    <text evidence="43">Binds 1 Ca(2+) ion per subunit.</text>
</comment>
<evidence type="ECO:0000256" key="32">
    <source>
        <dbReference type="ARBA" id="ARBA00042105"/>
    </source>
</evidence>
<dbReference type="InterPro" id="IPR001102">
    <property type="entry name" value="Transglutaminase_N"/>
</dbReference>
<keyword evidence="8" id="KW-0158">Chromosome</keyword>
<feature type="active site" evidence="42">
    <location>
        <position position="358"/>
    </location>
</feature>
<evidence type="ECO:0000313" key="46">
    <source>
        <dbReference type="RefSeq" id="XP_020846412.1"/>
    </source>
</evidence>
<evidence type="ECO:0000256" key="6">
    <source>
        <dbReference type="ARBA" id="ARBA00004514"/>
    </source>
</evidence>
<feature type="domain" description="Transglutaminase-like" evidence="44">
    <location>
        <begin position="269"/>
        <end position="361"/>
    </location>
</feature>
<name>A0A6P5KNV1_PHACI</name>
<comment type="subunit">
    <text evidence="37">Monomer. Interacts with phospholipase C; promoting alpha-1 adrenergic receptor signaling. Interacts with PLCD1.</text>
</comment>
<keyword evidence="20" id="KW-0342">GTP-binding</keyword>
<evidence type="ECO:0000256" key="26">
    <source>
        <dbReference type="ARBA" id="ARBA00036876"/>
    </source>
</evidence>
<evidence type="ECO:0000256" key="27">
    <source>
        <dbReference type="ARBA" id="ARBA00039019"/>
    </source>
</evidence>
<evidence type="ECO:0000256" key="8">
    <source>
        <dbReference type="ARBA" id="ARBA00022454"/>
    </source>
</evidence>
<evidence type="ECO:0000256" key="23">
    <source>
        <dbReference type="ARBA" id="ARBA00023315"/>
    </source>
</evidence>
<dbReference type="InterPro" id="IPR013783">
    <property type="entry name" value="Ig-like_fold"/>
</dbReference>
<evidence type="ECO:0000256" key="30">
    <source>
        <dbReference type="ARBA" id="ARBA00041677"/>
    </source>
</evidence>
<dbReference type="Pfam" id="PF00927">
    <property type="entry name" value="Transglut_C"/>
    <property type="match status" value="2"/>
</dbReference>
<dbReference type="GO" id="GO:0005634">
    <property type="term" value="C:nucleus"/>
    <property type="evidence" value="ECO:0007669"/>
    <property type="project" value="UniProtKB-SubCell"/>
</dbReference>
<evidence type="ECO:0000256" key="22">
    <source>
        <dbReference type="ARBA" id="ARBA00023242"/>
    </source>
</evidence>
<feature type="active site" evidence="42">
    <location>
        <position position="277"/>
    </location>
</feature>
<evidence type="ECO:0000256" key="9">
    <source>
        <dbReference type="ARBA" id="ARBA00022475"/>
    </source>
</evidence>
<evidence type="ECO:0000256" key="17">
    <source>
        <dbReference type="ARBA" id="ARBA00022801"/>
    </source>
</evidence>
<keyword evidence="12" id="KW-0272">Extracellular matrix</keyword>
<dbReference type="FunFam" id="2.60.40.10:FF:000278">
    <property type="entry name" value="Protein-glutamine gamma-glutamyltransferase 2"/>
    <property type="match status" value="1"/>
</dbReference>
<feature type="binding site" evidence="43">
    <location>
        <position position="398"/>
    </location>
    <ligand>
        <name>Ca(2+)</name>
        <dbReference type="ChEBI" id="CHEBI:29108"/>
    </ligand>
</feature>
<dbReference type="SUPFAM" id="SSF81296">
    <property type="entry name" value="E set domains"/>
    <property type="match status" value="1"/>
</dbReference>
<keyword evidence="11" id="KW-0964">Secreted</keyword>
<keyword evidence="45" id="KW-1185">Reference proteome</keyword>
<comment type="catalytic activity">
    <reaction evidence="38">
        <text>L-glutaminyl-[protein] + H2O = L-glutamyl-[protein] + NH4(+)</text>
        <dbReference type="Rhea" id="RHEA:16441"/>
        <dbReference type="Rhea" id="RHEA-COMP:10207"/>
        <dbReference type="Rhea" id="RHEA-COMP:10208"/>
        <dbReference type="ChEBI" id="CHEBI:15377"/>
        <dbReference type="ChEBI" id="CHEBI:28938"/>
        <dbReference type="ChEBI" id="CHEBI:29973"/>
        <dbReference type="ChEBI" id="CHEBI:30011"/>
        <dbReference type="EC" id="3.5.1.44"/>
    </reaction>
    <physiologicalReaction direction="left-to-right" evidence="38">
        <dbReference type="Rhea" id="RHEA:16442"/>
    </physiologicalReaction>
</comment>
<evidence type="ECO:0000256" key="40">
    <source>
        <dbReference type="ARBA" id="ARBA00048230"/>
    </source>
</evidence>
<evidence type="ECO:0000256" key="21">
    <source>
        <dbReference type="ARBA" id="ARBA00023136"/>
    </source>
</evidence>
<dbReference type="PANTHER" id="PTHR11590">
    <property type="entry name" value="PROTEIN-GLUTAMINE GAMMA-GLUTAMYLTRANSFERASE"/>
    <property type="match status" value="1"/>
</dbReference>
<evidence type="ECO:0000256" key="15">
    <source>
        <dbReference type="ARBA" id="ARBA00022723"/>
    </source>
</evidence>
<evidence type="ECO:0000256" key="18">
    <source>
        <dbReference type="ARBA" id="ARBA00022837"/>
    </source>
</evidence>
<keyword evidence="10" id="KW-0963">Cytoplasm</keyword>
<dbReference type="SMART" id="SM00460">
    <property type="entry name" value="TGc"/>
    <property type="match status" value="1"/>
</dbReference>
<dbReference type="EC" id="3.5.1.44" evidence="27"/>
<feature type="binding site" evidence="43">
    <location>
        <position position="452"/>
    </location>
    <ligand>
        <name>Ca(2+)</name>
        <dbReference type="ChEBI" id="CHEBI:29108"/>
    </ligand>
</feature>
<evidence type="ECO:0000256" key="5">
    <source>
        <dbReference type="ARBA" id="ARBA00004498"/>
    </source>
</evidence>
<evidence type="ECO:0000256" key="24">
    <source>
        <dbReference type="ARBA" id="ARBA00024222"/>
    </source>
</evidence>
<comment type="catalytic activity">
    <reaction evidence="26">
        <text>L-glutaminyl-[protein] + L-lysyl-[protein] = [protein]-L-lysyl-N(6)-5-L-glutamyl-[protein] + NH4(+)</text>
        <dbReference type="Rhea" id="RHEA:54816"/>
        <dbReference type="Rhea" id="RHEA-COMP:9752"/>
        <dbReference type="Rhea" id="RHEA-COMP:10207"/>
        <dbReference type="Rhea" id="RHEA-COMP:14005"/>
        <dbReference type="ChEBI" id="CHEBI:28938"/>
        <dbReference type="ChEBI" id="CHEBI:29969"/>
        <dbReference type="ChEBI" id="CHEBI:30011"/>
        <dbReference type="ChEBI" id="CHEBI:138370"/>
        <dbReference type="EC" id="2.3.2.13"/>
    </reaction>
    <physiologicalReaction direction="left-to-right" evidence="26">
        <dbReference type="Rhea" id="RHEA:54817"/>
    </physiologicalReaction>
</comment>
<evidence type="ECO:0000256" key="11">
    <source>
        <dbReference type="ARBA" id="ARBA00022525"/>
    </source>
</evidence>
<evidence type="ECO:0000256" key="34">
    <source>
        <dbReference type="ARBA" id="ARBA00042912"/>
    </source>
</evidence>
<keyword evidence="18 43" id="KW-0106">Calcium</keyword>
<evidence type="ECO:0000256" key="19">
    <source>
        <dbReference type="ARBA" id="ARBA00023128"/>
    </source>
</evidence>
<comment type="similarity">
    <text evidence="7">Belongs to the transglutaminase superfamily. Transglutaminase family.</text>
</comment>
<dbReference type="InterPro" id="IPR050779">
    <property type="entry name" value="Transglutaminase"/>
</dbReference>
<evidence type="ECO:0000313" key="45">
    <source>
        <dbReference type="Proteomes" id="UP000515140"/>
    </source>
</evidence>
<keyword evidence="19" id="KW-0496">Mitochondrion</keyword>
<evidence type="ECO:0000256" key="42">
    <source>
        <dbReference type="PIRSR" id="PIRSR000459-1"/>
    </source>
</evidence>
<comment type="subcellular location">
    <subcellularLocation>
        <location evidence="3">Cell membrane</location>
    </subcellularLocation>
    <subcellularLocation>
        <location evidence="4">Chromosome</location>
    </subcellularLocation>
    <subcellularLocation>
        <location evidence="6">Cytoplasm</location>
        <location evidence="6">Cytosol</location>
    </subcellularLocation>
    <subcellularLocation>
        <location evidence="2">Mitochondrion</location>
    </subcellularLocation>
    <subcellularLocation>
        <location evidence="1">Nucleus</location>
    </subcellularLocation>
    <subcellularLocation>
        <location evidence="5">Secreted</location>
        <location evidence="5">Extracellular space</location>
        <location evidence="5">Extracellular matrix</location>
    </subcellularLocation>
</comment>
<organism evidence="45 46">
    <name type="scientific">Phascolarctos cinereus</name>
    <name type="common">Koala</name>
    <dbReference type="NCBI Taxonomy" id="38626"/>
    <lineage>
        <taxon>Eukaryota</taxon>
        <taxon>Metazoa</taxon>
        <taxon>Chordata</taxon>
        <taxon>Craniata</taxon>
        <taxon>Vertebrata</taxon>
        <taxon>Euteleostomi</taxon>
        <taxon>Mammalia</taxon>
        <taxon>Metatheria</taxon>
        <taxon>Diprotodontia</taxon>
        <taxon>Phascolarctidae</taxon>
        <taxon>Phascolarctos</taxon>
    </lineage>
</organism>
<sequence>MTKELVVEKSDLEYEKNGRDHWTSNMCQDRLVVRRGQPFSISIYFQGRGFEASVDKIYFIVETGPYPSEAAGTKAKFALSDNVQEGNWAASVVSQEGNKLQLTISSPPTAPIGFYKLSMEVITGSHSNNFSITGFILIFNPWCQADSVYMEKDDHRNEYVLNQYGIIFQGSSTYINTIPWNFGQFEDGIIDICIELLDMSPKFITDASRDCSRRGSPIYISRVISAMVNSNDDKGILLGRWDNKYKDGVHPMAWIGSVDILKKWKENGCTAVKYGQCWVFAAVACTVMRCLGIPSRVITNYNSAHDFNANLVIDLYRDEKGEILQKMSEMIWNYHCWVESWMTRPDLKPGCNGWQAIDPTPQEKSEGTYCCGPASVRAVKNGDVNTKYDAPFVFAEINADVVEWMKKNDGTTVRLRARTTTVGVMISTKAIGKDEREDITYEYKYPEGSKEERDTYERANHLNKLSFNDEPVDDCLKIKIKASPDMNKGSDFNVFGVINNISSEERTCRLLMAARIVNYNGRLGPECCRKELLSVTVAPLSEKKIPLRIIYSQYCDHLNDSNLIKVKMLLQIQESHAIMITERDIYLQNPEIKIRILGEHKKNRKLVAELSVKNPLQVPILGSTFTVEGAGLTQRQKRVEVPGQVDPGNTVTVRVDLMPRWSGLHKLVVNFESDKMKAVKGSWNVVVGE</sequence>
<evidence type="ECO:0000256" key="14">
    <source>
        <dbReference type="ARBA" id="ARBA00022679"/>
    </source>
</evidence>
<evidence type="ECO:0000256" key="2">
    <source>
        <dbReference type="ARBA" id="ARBA00004173"/>
    </source>
</evidence>
<feature type="binding site" evidence="43">
    <location>
        <position position="400"/>
    </location>
    <ligand>
        <name>Ca(2+)</name>
        <dbReference type="ChEBI" id="CHEBI:29108"/>
    </ligand>
</feature>
<proteinExistence type="inferred from homology"/>
<dbReference type="GO" id="GO:0005886">
    <property type="term" value="C:plasma membrane"/>
    <property type="evidence" value="ECO:0007669"/>
    <property type="project" value="UniProtKB-SubCell"/>
</dbReference>
<comment type="catalytic activity">
    <reaction evidence="39">
        <text>L-glutaminyl-[protein] + histamine = 5-histaminyl-L-glutamyl-[protein] + NH4(+)</text>
        <dbReference type="Rhea" id="RHEA:66564"/>
        <dbReference type="Rhea" id="RHEA-COMP:10207"/>
        <dbReference type="Rhea" id="RHEA-COMP:17056"/>
        <dbReference type="ChEBI" id="CHEBI:28938"/>
        <dbReference type="ChEBI" id="CHEBI:30011"/>
        <dbReference type="ChEBI" id="CHEBI:58432"/>
        <dbReference type="ChEBI" id="CHEBI:167179"/>
    </reaction>
    <physiologicalReaction direction="left-to-right" evidence="39">
        <dbReference type="Rhea" id="RHEA:66565"/>
    </physiologicalReaction>
</comment>
<evidence type="ECO:0000256" key="31">
    <source>
        <dbReference type="ARBA" id="ARBA00042099"/>
    </source>
</evidence>
<evidence type="ECO:0000256" key="39">
    <source>
        <dbReference type="ARBA" id="ARBA00047876"/>
    </source>
</evidence>
<keyword evidence="22" id="KW-0539">Nucleus</keyword>
<dbReference type="GO" id="GO:0050568">
    <property type="term" value="F:protein-glutamine glutaminase activity"/>
    <property type="evidence" value="ECO:0007669"/>
    <property type="project" value="UniProtKB-EC"/>
</dbReference>
<evidence type="ECO:0000256" key="36">
    <source>
        <dbReference type="ARBA" id="ARBA00043138"/>
    </source>
</evidence>
<dbReference type="SUPFAM" id="SSF49309">
    <property type="entry name" value="Transglutaminase, two C-terminal domains"/>
    <property type="match status" value="2"/>
</dbReference>
<dbReference type="InParanoid" id="A0A6P5KNV1"/>
<feature type="active site" evidence="42">
    <location>
        <position position="335"/>
    </location>
</feature>
<dbReference type="GO" id="GO:0005525">
    <property type="term" value="F:GTP binding"/>
    <property type="evidence" value="ECO:0007669"/>
    <property type="project" value="UniProtKB-KW"/>
</dbReference>
<dbReference type="GO" id="GO:0006508">
    <property type="term" value="P:proteolysis"/>
    <property type="evidence" value="ECO:0007669"/>
    <property type="project" value="UniProtKB-KW"/>
</dbReference>
<keyword evidence="17" id="KW-0378">Hydrolase</keyword>
<dbReference type="Pfam" id="PF01841">
    <property type="entry name" value="Transglut_core"/>
    <property type="match status" value="1"/>
</dbReference>
<protein>
    <recommendedName>
        <fullName evidence="28">Protein-glutamine gamma-glutamyltransferase 2</fullName>
        <ecNumber evidence="24">2.3.2.13</ecNumber>
        <ecNumber evidence="27">3.5.1.44</ecNumber>
    </recommendedName>
    <alternativeName>
        <fullName evidence="31">Isopeptidase TGM2</fullName>
    </alternativeName>
    <alternativeName>
        <fullName evidence="33">Protein-glutamine deamidase TGM2</fullName>
    </alternativeName>
    <alternativeName>
        <fullName evidence="32">Protein-glutamine dopaminyltransferase TGM2</fullName>
    </alternativeName>
    <alternativeName>
        <fullName evidence="35">Protein-glutamine histaminyltransferase TGM2</fullName>
    </alternativeName>
    <alternativeName>
        <fullName evidence="36">Protein-glutamine noradrenalinyltransferase TGM2</fullName>
    </alternativeName>
    <alternativeName>
        <fullName evidence="34">Protein-glutamine serotonyltransferase TGM2</fullName>
    </alternativeName>
    <alternativeName>
        <fullName evidence="30">Tissue transglutaminase</fullName>
    </alternativeName>
    <alternativeName>
        <fullName evidence="29">Transglutaminase-2</fullName>
    </alternativeName>
</protein>
<dbReference type="InterPro" id="IPR038765">
    <property type="entry name" value="Papain-like_cys_pep_sf"/>
</dbReference>
<keyword evidence="21" id="KW-0472">Membrane</keyword>
<evidence type="ECO:0000256" key="35">
    <source>
        <dbReference type="ARBA" id="ARBA00043104"/>
    </source>
</evidence>
<dbReference type="GO" id="GO:0005739">
    <property type="term" value="C:mitochondrion"/>
    <property type="evidence" value="ECO:0007669"/>
    <property type="project" value="UniProtKB-SubCell"/>
</dbReference>
<dbReference type="InterPro" id="IPR014756">
    <property type="entry name" value="Ig_E-set"/>
</dbReference>
<evidence type="ECO:0000256" key="38">
    <source>
        <dbReference type="ARBA" id="ARBA00047868"/>
    </source>
</evidence>
<evidence type="ECO:0000259" key="44">
    <source>
        <dbReference type="SMART" id="SM00460"/>
    </source>
</evidence>
<dbReference type="Proteomes" id="UP000515140">
    <property type="component" value="Unplaced"/>
</dbReference>
<dbReference type="InterPro" id="IPR036985">
    <property type="entry name" value="Transglutaminase-like_sf"/>
</dbReference>
<feature type="binding site" evidence="43">
    <location>
        <position position="447"/>
    </location>
    <ligand>
        <name>Ca(2+)</name>
        <dbReference type="ChEBI" id="CHEBI:29108"/>
    </ligand>
</feature>
<dbReference type="InterPro" id="IPR008958">
    <property type="entry name" value="Transglutaminase_C"/>
</dbReference>
<keyword evidence="13" id="KW-0645">Protease</keyword>
<dbReference type="GeneID" id="110211442"/>
<dbReference type="EC" id="2.3.2.13" evidence="24"/>
<evidence type="ECO:0000256" key="3">
    <source>
        <dbReference type="ARBA" id="ARBA00004236"/>
    </source>
</evidence>
<evidence type="ECO:0000256" key="20">
    <source>
        <dbReference type="ARBA" id="ARBA00023134"/>
    </source>
</evidence>
<dbReference type="FunFam" id="2.60.40.10:FF:000090">
    <property type="entry name" value="Protein-glutamine gamma-glutamyltransferase 2"/>
    <property type="match status" value="1"/>
</dbReference>
<evidence type="ECO:0000256" key="1">
    <source>
        <dbReference type="ARBA" id="ARBA00004123"/>
    </source>
</evidence>
<dbReference type="FunCoup" id="A0A6P5KNV1">
    <property type="interactions" value="558"/>
</dbReference>
<dbReference type="KEGG" id="pcw:110211442"/>
<evidence type="ECO:0000256" key="43">
    <source>
        <dbReference type="PIRSR" id="PIRSR000459-2"/>
    </source>
</evidence>
<dbReference type="PIRSF" id="PIRSF000459">
    <property type="entry name" value="TGM_EBP42"/>
    <property type="match status" value="1"/>
</dbReference>
<dbReference type="CTD" id="7052"/>
<evidence type="ECO:0000256" key="33">
    <source>
        <dbReference type="ARBA" id="ARBA00042239"/>
    </source>
</evidence>
<dbReference type="InterPro" id="IPR023608">
    <property type="entry name" value="Transglutaminase_animal"/>
</dbReference>
<evidence type="ECO:0000256" key="29">
    <source>
        <dbReference type="ARBA" id="ARBA00041650"/>
    </source>
</evidence>
<keyword evidence="23" id="KW-0012">Acyltransferase</keyword>
<dbReference type="PROSITE" id="PS00547">
    <property type="entry name" value="TRANSGLUTAMINASES"/>
    <property type="match status" value="1"/>
</dbReference>
<dbReference type="GO" id="GO:0005694">
    <property type="term" value="C:chromosome"/>
    <property type="evidence" value="ECO:0007669"/>
    <property type="project" value="UniProtKB-SubCell"/>
</dbReference>
<dbReference type="InterPro" id="IPR002931">
    <property type="entry name" value="Transglutaminase-like"/>
</dbReference>
<dbReference type="GO" id="GO:0003810">
    <property type="term" value="F:protein-glutamine gamma-glutamyltransferase activity"/>
    <property type="evidence" value="ECO:0007669"/>
    <property type="project" value="UniProtKB-EC"/>
</dbReference>
<dbReference type="GO" id="GO:0046872">
    <property type="term" value="F:metal ion binding"/>
    <property type="evidence" value="ECO:0007669"/>
    <property type="project" value="UniProtKB-KW"/>
</dbReference>
<evidence type="ECO:0000256" key="28">
    <source>
        <dbReference type="ARBA" id="ARBA00040561"/>
    </source>
</evidence>
<dbReference type="Pfam" id="PF00868">
    <property type="entry name" value="Transglut_N"/>
    <property type="match status" value="1"/>
</dbReference>
<evidence type="ECO:0000256" key="10">
    <source>
        <dbReference type="ARBA" id="ARBA00022490"/>
    </source>
</evidence>
<dbReference type="Gene3D" id="2.60.40.10">
    <property type="entry name" value="Immunoglobulins"/>
    <property type="match status" value="3"/>
</dbReference>
<evidence type="ECO:0000256" key="12">
    <source>
        <dbReference type="ARBA" id="ARBA00022530"/>
    </source>
</evidence>
<evidence type="ECO:0000256" key="7">
    <source>
        <dbReference type="ARBA" id="ARBA00005968"/>
    </source>
</evidence>
<keyword evidence="9" id="KW-1003">Cell membrane</keyword>
<dbReference type="GO" id="GO:0008233">
    <property type="term" value="F:peptidase activity"/>
    <property type="evidence" value="ECO:0007669"/>
    <property type="project" value="UniProtKB-KW"/>
</dbReference>
<evidence type="ECO:0000256" key="4">
    <source>
        <dbReference type="ARBA" id="ARBA00004286"/>
    </source>
</evidence>
<dbReference type="RefSeq" id="XP_020846412.1">
    <property type="nucleotide sequence ID" value="XM_020990753.1"/>
</dbReference>
<comment type="catalytic activity">
    <reaction evidence="40">
        <text>L-glutaminyl-[protein] + (R)-noradrenaline = 5-(R)-noradrenalinyl-L-glutamyl-[protein] + NH4(+)</text>
        <dbReference type="Rhea" id="RHEA:66560"/>
        <dbReference type="Rhea" id="RHEA-COMP:10207"/>
        <dbReference type="Rhea" id="RHEA-COMP:17054"/>
        <dbReference type="ChEBI" id="CHEBI:28938"/>
        <dbReference type="ChEBI" id="CHEBI:30011"/>
        <dbReference type="ChEBI" id="CHEBI:72587"/>
        <dbReference type="ChEBI" id="CHEBI:167178"/>
    </reaction>
    <physiologicalReaction direction="left-to-right" evidence="40">
        <dbReference type="Rhea" id="RHEA:66561"/>
    </physiologicalReaction>
</comment>
<dbReference type="PANTHER" id="PTHR11590:SF6">
    <property type="entry name" value="PROTEIN-GLUTAMINE GAMMA-GLUTAMYLTRANSFERASE 2"/>
    <property type="match status" value="1"/>
</dbReference>
<dbReference type="FunFam" id="3.90.260.10:FF:000001">
    <property type="entry name" value="Protein-glutamine gamma-glutamyltransferase 2"/>
    <property type="match status" value="1"/>
</dbReference>
<dbReference type="Gene3D" id="3.90.260.10">
    <property type="entry name" value="Transglutaminase-like"/>
    <property type="match status" value="1"/>
</dbReference>
<keyword evidence="14" id="KW-0808">Transferase</keyword>
<dbReference type="GO" id="GO:0005829">
    <property type="term" value="C:cytosol"/>
    <property type="evidence" value="ECO:0007669"/>
    <property type="project" value="UniProtKB-SubCell"/>
</dbReference>
<dbReference type="SUPFAM" id="SSF54001">
    <property type="entry name" value="Cysteine proteinases"/>
    <property type="match status" value="1"/>
</dbReference>
<evidence type="ECO:0000256" key="37">
    <source>
        <dbReference type="ARBA" id="ARBA00046685"/>
    </source>
</evidence>
<reference evidence="46" key="1">
    <citation type="submission" date="2025-08" db="UniProtKB">
        <authorList>
            <consortium name="RefSeq"/>
        </authorList>
    </citation>
    <scope>IDENTIFICATION</scope>
    <source>
        <tissue evidence="46">Spleen</tissue>
    </source>
</reference>
<evidence type="ECO:0000256" key="16">
    <source>
        <dbReference type="ARBA" id="ARBA00022741"/>
    </source>
</evidence>
<evidence type="ECO:0000256" key="41">
    <source>
        <dbReference type="ARBA" id="ARBA00048365"/>
    </source>
</evidence>
<dbReference type="InterPro" id="IPR013808">
    <property type="entry name" value="Transglutaminase_AS"/>
</dbReference>
<accession>A0A6P5KNV1</accession>
<dbReference type="InterPro" id="IPR036238">
    <property type="entry name" value="Transglutaminase_C_sf"/>
</dbReference>
<comment type="catalytic activity">
    <reaction evidence="25">
        <text>L-glutaminyl-[protein] + serotonin = 5-serotonyl-L-glutamyl-[protein] + NH4(+)</text>
        <dbReference type="Rhea" id="RHEA:66552"/>
        <dbReference type="Rhea" id="RHEA-COMP:10207"/>
        <dbReference type="Rhea" id="RHEA-COMP:17052"/>
        <dbReference type="ChEBI" id="CHEBI:28938"/>
        <dbReference type="ChEBI" id="CHEBI:30011"/>
        <dbReference type="ChEBI" id="CHEBI:167174"/>
        <dbReference type="ChEBI" id="CHEBI:350546"/>
    </reaction>
    <physiologicalReaction direction="left-to-right" evidence="25">
        <dbReference type="Rhea" id="RHEA:66553"/>
    </physiologicalReaction>
</comment>
<evidence type="ECO:0000256" key="25">
    <source>
        <dbReference type="ARBA" id="ARBA00036377"/>
    </source>
</evidence>
<keyword evidence="15 43" id="KW-0479">Metal-binding</keyword>
<gene>
    <name evidence="46" type="primary">TGM2</name>
</gene>
<comment type="catalytic activity">
    <reaction evidence="41">
        <text>L-glutaminyl-[protein] + dopamine = 5-dopaminyl-L-glutamyl-[protein] + NH4(+)</text>
        <dbReference type="Rhea" id="RHEA:66556"/>
        <dbReference type="Rhea" id="RHEA-COMP:10207"/>
        <dbReference type="Rhea" id="RHEA-COMP:17053"/>
        <dbReference type="ChEBI" id="CHEBI:28938"/>
        <dbReference type="ChEBI" id="CHEBI:30011"/>
        <dbReference type="ChEBI" id="CHEBI:59905"/>
        <dbReference type="ChEBI" id="CHEBI:167175"/>
    </reaction>
    <physiologicalReaction direction="left-to-right" evidence="41">
        <dbReference type="Rhea" id="RHEA:66557"/>
    </physiologicalReaction>
</comment>
<dbReference type="AlphaFoldDB" id="A0A6P5KNV1"/>
<keyword evidence="16" id="KW-0547">Nucleotide-binding</keyword>